<accession>A0ABP7X626</accession>
<evidence type="ECO:0000313" key="3">
    <source>
        <dbReference type="Proteomes" id="UP001500683"/>
    </source>
</evidence>
<proteinExistence type="predicted"/>
<protein>
    <submittedName>
        <fullName evidence="2">Uncharacterized protein</fullName>
    </submittedName>
</protein>
<sequence>MLVTPPPAPAGASRERGRARARAAPGRPDVIRGHVRRRHPAQRNRSRPRSVGQDDAPARRQEETVASLSDRLKKLADSPQGRKAKEKAEQLARDPKKQEKVRGLLKKVNKKH</sequence>
<dbReference type="EMBL" id="BAAAZG010000081">
    <property type="protein sequence ID" value="GAA4105162.1"/>
    <property type="molecule type" value="Genomic_DNA"/>
</dbReference>
<comment type="caution">
    <text evidence="2">The sequence shown here is derived from an EMBL/GenBank/DDBJ whole genome shotgun (WGS) entry which is preliminary data.</text>
</comment>
<reference evidence="3" key="1">
    <citation type="journal article" date="2019" name="Int. J. Syst. Evol. Microbiol.">
        <title>The Global Catalogue of Microorganisms (GCM) 10K type strain sequencing project: providing services to taxonomists for standard genome sequencing and annotation.</title>
        <authorList>
            <consortium name="The Broad Institute Genomics Platform"/>
            <consortium name="The Broad Institute Genome Sequencing Center for Infectious Disease"/>
            <person name="Wu L."/>
            <person name="Ma J."/>
        </authorList>
    </citation>
    <scope>NUCLEOTIDE SEQUENCE [LARGE SCALE GENOMIC DNA]</scope>
    <source>
        <strain evidence="3">JCM 16702</strain>
    </source>
</reference>
<evidence type="ECO:0000256" key="1">
    <source>
        <dbReference type="SAM" id="MobiDB-lite"/>
    </source>
</evidence>
<evidence type="ECO:0000313" key="2">
    <source>
        <dbReference type="EMBL" id="GAA4105162.1"/>
    </source>
</evidence>
<name>A0ABP7X626_9ACTN</name>
<feature type="compositionally biased region" description="Basic residues" evidence="1">
    <location>
        <begin position="103"/>
        <end position="112"/>
    </location>
</feature>
<feature type="region of interest" description="Disordered" evidence="1">
    <location>
        <begin position="1"/>
        <end position="112"/>
    </location>
</feature>
<keyword evidence="3" id="KW-1185">Reference proteome</keyword>
<organism evidence="2 3">
    <name type="scientific">Actinomadura miaoliensis</name>
    <dbReference type="NCBI Taxonomy" id="430685"/>
    <lineage>
        <taxon>Bacteria</taxon>
        <taxon>Bacillati</taxon>
        <taxon>Actinomycetota</taxon>
        <taxon>Actinomycetes</taxon>
        <taxon>Streptosporangiales</taxon>
        <taxon>Thermomonosporaceae</taxon>
        <taxon>Actinomadura</taxon>
    </lineage>
</organism>
<feature type="compositionally biased region" description="Basic and acidic residues" evidence="1">
    <location>
        <begin position="86"/>
        <end position="102"/>
    </location>
</feature>
<dbReference type="Proteomes" id="UP001500683">
    <property type="component" value="Unassembled WGS sequence"/>
</dbReference>
<feature type="compositionally biased region" description="Basic residues" evidence="1">
    <location>
        <begin position="33"/>
        <end position="48"/>
    </location>
</feature>
<gene>
    <name evidence="2" type="ORF">GCM10022214_85080</name>
</gene>